<evidence type="ECO:0000313" key="2">
    <source>
        <dbReference type="Proteomes" id="UP000521017"/>
    </source>
</evidence>
<dbReference type="EMBL" id="JACHCC010000003">
    <property type="protein sequence ID" value="MBB6499329.1"/>
    <property type="molecule type" value="Genomic_DNA"/>
</dbReference>
<dbReference type="RefSeq" id="WP_184624058.1">
    <property type="nucleotide sequence ID" value="NZ_JACHCC010000003.1"/>
</dbReference>
<evidence type="ECO:0000313" key="1">
    <source>
        <dbReference type="EMBL" id="MBB6499329.1"/>
    </source>
</evidence>
<dbReference type="GO" id="GO:0006629">
    <property type="term" value="P:lipid metabolic process"/>
    <property type="evidence" value="ECO:0007669"/>
    <property type="project" value="InterPro"/>
</dbReference>
<reference evidence="1 2" key="1">
    <citation type="submission" date="2020-08" db="EMBL/GenBank/DDBJ databases">
        <title>Genomic Encyclopedia of Type Strains, Phase IV (KMG-V): Genome sequencing to study the core and pangenomes of soil and plant-associated prokaryotes.</title>
        <authorList>
            <person name="Whitman W."/>
        </authorList>
    </citation>
    <scope>NUCLEOTIDE SEQUENCE [LARGE SCALE GENOMIC DNA]</scope>
    <source>
        <strain evidence="1 2">M2T3</strain>
    </source>
</reference>
<dbReference type="Pfam" id="PF16670">
    <property type="entry name" value="PI-PLC-C1"/>
    <property type="match status" value="1"/>
</dbReference>
<dbReference type="Gene3D" id="3.20.20.190">
    <property type="entry name" value="Phosphatidylinositol (PI) phosphodiesterase"/>
    <property type="match status" value="1"/>
</dbReference>
<evidence type="ECO:0008006" key="3">
    <source>
        <dbReference type="Google" id="ProtNLM"/>
    </source>
</evidence>
<dbReference type="SUPFAM" id="SSF51695">
    <property type="entry name" value="PLC-like phosphodiesterases"/>
    <property type="match status" value="1"/>
</dbReference>
<dbReference type="GO" id="GO:0008081">
    <property type="term" value="F:phosphoric diester hydrolase activity"/>
    <property type="evidence" value="ECO:0007669"/>
    <property type="project" value="InterPro"/>
</dbReference>
<dbReference type="InterPro" id="IPR032075">
    <property type="entry name" value="PI-PLC-C1"/>
</dbReference>
<proteinExistence type="predicted"/>
<name>A0A7X0J267_9SPHI</name>
<dbReference type="InterPro" id="IPR017946">
    <property type="entry name" value="PLC-like_Pdiesterase_TIM-brl"/>
</dbReference>
<dbReference type="CDD" id="cd08589">
    <property type="entry name" value="PI-PLCc_SaPLC1_like"/>
    <property type="match status" value="1"/>
</dbReference>
<dbReference type="AlphaFoldDB" id="A0A7X0J267"/>
<comment type="caution">
    <text evidence="1">The sequence shown here is derived from an EMBL/GenBank/DDBJ whole genome shotgun (WGS) entry which is preliminary data.</text>
</comment>
<protein>
    <recommendedName>
        <fullName evidence="3">Calcium-dependent phosphoinositide phospholipase C</fullName>
    </recommendedName>
</protein>
<sequence>MKLLLATTIFALLPFFPPQEDAQPINHIQVIGSHNSYKRAIDPGLFKVLQKRDSVGMSRIDYSHISLTEQLNMGLLNLEIDVYADSLGGKYAHPKGLDLAPGQPAYDTEGVMKQPGFKVFHIQDIDFRSNCPTFKQCLGELKKWSDLHPDHRPVFITMNAKDEVIEKAGLTVPEKFTTKVFDALDKEIADYLGKSYLITPDQVRGKYITLEAAVLHQNWPDLKSAKGKFIFILDETGVKRSAYIAGHPSLKGRLLFADAEPGTPEAAIHIMNDAKRDLVAIRTLVKKGYIIRTRADSDTREARENDQRTFQAALQSGAQIITTDYYLKSTHFKSAYVISFADKSYFRFNPLFSNRMNESK</sequence>
<dbReference type="Proteomes" id="UP000521017">
    <property type="component" value="Unassembled WGS sequence"/>
</dbReference>
<gene>
    <name evidence="1" type="ORF">HDF25_001470</name>
</gene>
<accession>A0A7X0J267</accession>
<organism evidence="1 2">
    <name type="scientific">Pedobacter cryoconitis</name>
    <dbReference type="NCBI Taxonomy" id="188932"/>
    <lineage>
        <taxon>Bacteria</taxon>
        <taxon>Pseudomonadati</taxon>
        <taxon>Bacteroidota</taxon>
        <taxon>Sphingobacteriia</taxon>
        <taxon>Sphingobacteriales</taxon>
        <taxon>Sphingobacteriaceae</taxon>
        <taxon>Pedobacter</taxon>
    </lineage>
</organism>